<feature type="domain" description="CheW-like" evidence="14">
    <location>
        <begin position="560"/>
        <end position="692"/>
    </location>
</feature>
<evidence type="ECO:0000256" key="1">
    <source>
        <dbReference type="ARBA" id="ARBA00000085"/>
    </source>
</evidence>
<dbReference type="SMART" id="SM00260">
    <property type="entry name" value="CheW"/>
    <property type="match status" value="1"/>
</dbReference>
<reference evidence="16 17" key="1">
    <citation type="submission" date="2021-04" db="EMBL/GenBank/DDBJ databases">
        <title>Magnetospirillum sulfuroxidans sp. nov., a facultative chemolithoautotrophic sulfur-oxidizing alphaproteobacterium isolated from freshwater sediment and proposals for Paramagetospirillum gen. nov., and Magnetospirillaceae fam. nov.</title>
        <authorList>
            <person name="Koziaeva V."/>
            <person name="Geelhoed J.S."/>
            <person name="Sorokin D.Y."/>
            <person name="Grouzdev D.S."/>
        </authorList>
    </citation>
    <scope>NUCLEOTIDE SEQUENCE [LARGE SCALE GENOMIC DNA]</scope>
    <source>
        <strain evidence="16 17">J10</strain>
    </source>
</reference>
<evidence type="ECO:0000259" key="15">
    <source>
        <dbReference type="PROSITE" id="PS50894"/>
    </source>
</evidence>
<dbReference type="PANTHER" id="PTHR43395:SF10">
    <property type="entry name" value="CHEMOTAXIS PROTEIN CHEA"/>
    <property type="match status" value="1"/>
</dbReference>
<feature type="domain" description="HPt" evidence="15">
    <location>
        <begin position="1"/>
        <end position="104"/>
    </location>
</feature>
<evidence type="ECO:0000256" key="8">
    <source>
        <dbReference type="ARBA" id="ARBA00022777"/>
    </source>
</evidence>
<dbReference type="SUPFAM" id="SSF50341">
    <property type="entry name" value="CheW-like"/>
    <property type="match status" value="1"/>
</dbReference>
<dbReference type="InterPro" id="IPR051315">
    <property type="entry name" value="Bact_Chemotaxis_CheA"/>
</dbReference>
<dbReference type="SUPFAM" id="SSF47384">
    <property type="entry name" value="Homodimeric domain of signal transducing histidine kinase"/>
    <property type="match status" value="1"/>
</dbReference>
<comment type="function">
    <text evidence="11">Involved in the transmission of sensory signals from the chemoreceptors to the flagellar motors. CheA is autophosphorylated; it can transfer its phosphate group to either CheB or CheY.</text>
</comment>
<dbReference type="Proteomes" id="UP000680714">
    <property type="component" value="Unassembled WGS sequence"/>
</dbReference>
<dbReference type="SMART" id="SM00073">
    <property type="entry name" value="HPT"/>
    <property type="match status" value="1"/>
</dbReference>
<dbReference type="SMART" id="SM00387">
    <property type="entry name" value="HATPase_c"/>
    <property type="match status" value="1"/>
</dbReference>
<dbReference type="InterPro" id="IPR008207">
    <property type="entry name" value="Sig_transdc_His_kin_Hpt_dom"/>
</dbReference>
<dbReference type="Gene3D" id="2.30.30.40">
    <property type="entry name" value="SH3 Domains"/>
    <property type="match status" value="1"/>
</dbReference>
<proteinExistence type="predicted"/>
<keyword evidence="17" id="KW-1185">Reference proteome</keyword>
<dbReference type="InterPro" id="IPR003594">
    <property type="entry name" value="HATPase_dom"/>
</dbReference>
<dbReference type="SUPFAM" id="SSF47226">
    <property type="entry name" value="Histidine-containing phosphotransfer domain, HPT domain"/>
    <property type="match status" value="1"/>
</dbReference>
<evidence type="ECO:0000313" key="17">
    <source>
        <dbReference type="Proteomes" id="UP000680714"/>
    </source>
</evidence>
<protein>
    <recommendedName>
        <fullName evidence="3">Chemotaxis protein CheA</fullName>
        <ecNumber evidence="2">2.7.13.3</ecNumber>
    </recommendedName>
</protein>
<dbReference type="Gene3D" id="3.30.565.10">
    <property type="entry name" value="Histidine kinase-like ATPase, C-terminal domain"/>
    <property type="match status" value="1"/>
</dbReference>
<keyword evidence="4" id="KW-0145">Chemotaxis</keyword>
<evidence type="ECO:0000259" key="14">
    <source>
        <dbReference type="PROSITE" id="PS50851"/>
    </source>
</evidence>
<dbReference type="RefSeq" id="WP_211549266.1">
    <property type="nucleotide sequence ID" value="NZ_JAGTUF010000011.1"/>
</dbReference>
<feature type="domain" description="Histidine kinase" evidence="13">
    <location>
        <begin position="310"/>
        <end position="558"/>
    </location>
</feature>
<dbReference type="InterPro" id="IPR036641">
    <property type="entry name" value="HPT_dom_sf"/>
</dbReference>
<evidence type="ECO:0000256" key="9">
    <source>
        <dbReference type="ARBA" id="ARBA00022840"/>
    </source>
</evidence>
<dbReference type="Gene3D" id="1.20.120.160">
    <property type="entry name" value="HPT domain"/>
    <property type="match status" value="1"/>
</dbReference>
<evidence type="ECO:0000259" key="13">
    <source>
        <dbReference type="PROSITE" id="PS50109"/>
    </source>
</evidence>
<dbReference type="EMBL" id="JAGTUF010000011">
    <property type="protein sequence ID" value="MBR9972472.1"/>
    <property type="molecule type" value="Genomic_DNA"/>
</dbReference>
<dbReference type="CDD" id="cd00731">
    <property type="entry name" value="CheA_reg"/>
    <property type="match status" value="1"/>
</dbReference>
<dbReference type="Gene3D" id="1.10.287.560">
    <property type="entry name" value="Histidine kinase CheA-like, homodimeric domain"/>
    <property type="match status" value="1"/>
</dbReference>
<evidence type="ECO:0000256" key="6">
    <source>
        <dbReference type="ARBA" id="ARBA00022679"/>
    </source>
</evidence>
<keyword evidence="9" id="KW-0067">ATP-binding</keyword>
<dbReference type="SUPFAM" id="SSF55874">
    <property type="entry name" value="ATPase domain of HSP90 chaperone/DNA topoisomerase II/histidine kinase"/>
    <property type="match status" value="1"/>
</dbReference>
<dbReference type="CDD" id="cd00088">
    <property type="entry name" value="HPT"/>
    <property type="match status" value="1"/>
</dbReference>
<dbReference type="PROSITE" id="PS50109">
    <property type="entry name" value="HIS_KIN"/>
    <property type="match status" value="1"/>
</dbReference>
<keyword evidence="8" id="KW-0418">Kinase</keyword>
<evidence type="ECO:0000256" key="2">
    <source>
        <dbReference type="ARBA" id="ARBA00012438"/>
    </source>
</evidence>
<dbReference type="PANTHER" id="PTHR43395">
    <property type="entry name" value="SENSOR HISTIDINE KINASE CHEA"/>
    <property type="match status" value="1"/>
</dbReference>
<comment type="caution">
    <text evidence="16">The sequence shown here is derived from an EMBL/GenBank/DDBJ whole genome shotgun (WGS) entry which is preliminary data.</text>
</comment>
<evidence type="ECO:0000256" key="3">
    <source>
        <dbReference type="ARBA" id="ARBA00021495"/>
    </source>
</evidence>
<dbReference type="InterPro" id="IPR036061">
    <property type="entry name" value="CheW-like_dom_sf"/>
</dbReference>
<evidence type="ECO:0000256" key="12">
    <source>
        <dbReference type="PROSITE-ProRule" id="PRU00110"/>
    </source>
</evidence>
<dbReference type="EC" id="2.7.13.3" evidence="2"/>
<dbReference type="InterPro" id="IPR037006">
    <property type="entry name" value="CheA-like_homodim_sf"/>
</dbReference>
<gene>
    <name evidence="16" type="ORF">KEC16_12175</name>
</gene>
<dbReference type="SUPFAM" id="SSF160246">
    <property type="entry name" value="EspE N-terminal domain-like"/>
    <property type="match status" value="1"/>
</dbReference>
<dbReference type="PROSITE" id="PS50851">
    <property type="entry name" value="CHEW"/>
    <property type="match status" value="1"/>
</dbReference>
<organism evidence="16 17">
    <name type="scientific">Magnetospirillum sulfuroxidans</name>
    <dbReference type="NCBI Taxonomy" id="611300"/>
    <lineage>
        <taxon>Bacteria</taxon>
        <taxon>Pseudomonadati</taxon>
        <taxon>Pseudomonadota</taxon>
        <taxon>Alphaproteobacteria</taxon>
        <taxon>Rhodospirillales</taxon>
        <taxon>Rhodospirillaceae</taxon>
        <taxon>Magnetospirillum</taxon>
    </lineage>
</organism>
<comment type="catalytic activity">
    <reaction evidence="1">
        <text>ATP + protein L-histidine = ADP + protein N-phospho-L-histidine.</text>
        <dbReference type="EC" id="2.7.13.3"/>
    </reaction>
</comment>
<dbReference type="InterPro" id="IPR004105">
    <property type="entry name" value="CheA-like_dim"/>
</dbReference>
<dbReference type="SMART" id="SM01231">
    <property type="entry name" value="H-kinase_dim"/>
    <property type="match status" value="1"/>
</dbReference>
<keyword evidence="7" id="KW-0547">Nucleotide-binding</keyword>
<dbReference type="Pfam" id="PF02518">
    <property type="entry name" value="HATPase_c"/>
    <property type="match status" value="1"/>
</dbReference>
<evidence type="ECO:0000256" key="7">
    <source>
        <dbReference type="ARBA" id="ARBA00022741"/>
    </source>
</evidence>
<dbReference type="Pfam" id="PF01627">
    <property type="entry name" value="Hpt"/>
    <property type="match status" value="1"/>
</dbReference>
<dbReference type="InterPro" id="IPR005467">
    <property type="entry name" value="His_kinase_dom"/>
</dbReference>
<feature type="modified residue" description="Phosphohistidine" evidence="12">
    <location>
        <position position="47"/>
    </location>
</feature>
<evidence type="ECO:0000256" key="5">
    <source>
        <dbReference type="ARBA" id="ARBA00022553"/>
    </source>
</evidence>
<evidence type="ECO:0000256" key="10">
    <source>
        <dbReference type="ARBA" id="ARBA00023012"/>
    </source>
</evidence>
<keyword evidence="6" id="KW-0808">Transferase</keyword>
<dbReference type="Pfam" id="PF02895">
    <property type="entry name" value="H-kinase_dim"/>
    <property type="match status" value="1"/>
</dbReference>
<sequence>MAIAPDPAATFRQEAEDLLVQLESALLDLESRPDDMELVNSAFRALHTIKGSGAMFGFEAVAGFTHHVETAFDMVRTGRLAISRELVNLTLASLDHMRSMIEVPDSEDTIRSKALLASFQDITRHATKDGVSDTPPETEENIAAVKPDGPTTYRVRFKLAENVMSFGTNPLLLLDELAGLGTSRIIAITDHIPPLEEMDPEKCYTVWDVLLTTDKPPSAIEDVFIFVIDDMELSIQPLEGIDEEGGKRLGEILIERGDITPDDLVGILRQQERLGSLLVKHGKVSPDKVESALSEQRAVQSSAQTKAASEAATNVRVPAERLDGLMDLVGQLVIAQARLTQLASHSADSALKSIAEEIDRLSSELRDTTMNMRMVPISTLFGKFRRVVRTLSQELGKTIELTMAGEETELDKTVIESLNDPLVHLIRNSIDHGIEDADTRKRHGKREMGRLHLSALHSGAQVHISVRDDGQGMDRDAIRAKAVERGLLQPNQDVTDSDLFGFVFHPGFSTARQLSAVSGRGVGMDVVKKTMDKLRASIDVGSEPGRGTAVTLKLPLTLAIIDGLLVRVASGHFVVPLTSVEECVELTQAQDHTSEGRQFLNIRDEIVPYIRLWELFGAAAPSQDTQKVVIVSFGEHRVGFVVDQVIGQYQTVIKSLSKLHRDVEGFSGATILGDGTVALILDIPHLMQFAQDRESALKSS</sequence>
<dbReference type="InterPro" id="IPR036097">
    <property type="entry name" value="HisK_dim/P_sf"/>
</dbReference>
<dbReference type="PRINTS" id="PR00344">
    <property type="entry name" value="BCTRLSENSOR"/>
</dbReference>
<dbReference type="CDD" id="cd16916">
    <property type="entry name" value="HATPase_CheA-like"/>
    <property type="match status" value="1"/>
</dbReference>
<evidence type="ECO:0000256" key="4">
    <source>
        <dbReference type="ARBA" id="ARBA00022500"/>
    </source>
</evidence>
<keyword evidence="5 12" id="KW-0597">Phosphoprotein</keyword>
<dbReference type="PROSITE" id="PS50894">
    <property type="entry name" value="HPT"/>
    <property type="match status" value="1"/>
</dbReference>
<dbReference type="InterPro" id="IPR002545">
    <property type="entry name" value="CheW-lke_dom"/>
</dbReference>
<name>A0ABS5IDG4_9PROT</name>
<evidence type="ECO:0000313" key="16">
    <source>
        <dbReference type="EMBL" id="MBR9972472.1"/>
    </source>
</evidence>
<evidence type="ECO:0000256" key="11">
    <source>
        <dbReference type="ARBA" id="ARBA00035100"/>
    </source>
</evidence>
<dbReference type="InterPro" id="IPR036890">
    <property type="entry name" value="HATPase_C_sf"/>
</dbReference>
<accession>A0ABS5IDG4</accession>
<dbReference type="InterPro" id="IPR004358">
    <property type="entry name" value="Sig_transdc_His_kin-like_C"/>
</dbReference>
<dbReference type="Pfam" id="PF01584">
    <property type="entry name" value="CheW"/>
    <property type="match status" value="1"/>
</dbReference>
<keyword evidence="10" id="KW-0902">Two-component regulatory system</keyword>
<dbReference type="InterPro" id="IPR037257">
    <property type="entry name" value="T2SS_E_N_sf"/>
</dbReference>